<comment type="caution">
    <text evidence="1">The sequence shown here is derived from an EMBL/GenBank/DDBJ whole genome shotgun (WGS) entry which is preliminary data.</text>
</comment>
<evidence type="ECO:0000313" key="1">
    <source>
        <dbReference type="EMBL" id="RTR27491.1"/>
    </source>
</evidence>
<name>A0A3S0JRN8_9DEIO</name>
<keyword evidence="2" id="KW-1185">Reference proteome</keyword>
<gene>
    <name evidence="1" type="ORF">EJ104_06410</name>
</gene>
<protein>
    <submittedName>
        <fullName evidence="1">Uncharacterized protein</fullName>
    </submittedName>
</protein>
<evidence type="ECO:0000313" key="2">
    <source>
        <dbReference type="Proteomes" id="UP000277766"/>
    </source>
</evidence>
<organism evidence="1 2">
    <name type="scientific">Deinococcus radiophilus</name>
    <dbReference type="NCBI Taxonomy" id="32062"/>
    <lineage>
        <taxon>Bacteria</taxon>
        <taxon>Thermotogati</taxon>
        <taxon>Deinococcota</taxon>
        <taxon>Deinococci</taxon>
        <taxon>Deinococcales</taxon>
        <taxon>Deinococcaceae</taxon>
        <taxon>Deinococcus</taxon>
    </lineage>
</organism>
<dbReference type="Proteomes" id="UP000277766">
    <property type="component" value="Unassembled WGS sequence"/>
</dbReference>
<dbReference type="RefSeq" id="WP_126351935.1">
    <property type="nucleotide sequence ID" value="NZ_CP086380.1"/>
</dbReference>
<dbReference type="EMBL" id="RXPE01000010">
    <property type="protein sequence ID" value="RTR27491.1"/>
    <property type="molecule type" value="Genomic_DNA"/>
</dbReference>
<accession>A0A3S0JRN8</accession>
<sequence length="90" mass="10050">MLYDTEKARQYLIDTEVPPAVCKEYLSILTNLNALHSLLTPEDLADAVSLSQSHLEKITDSHQARKHALEEAYPDLELAGELNTLGDWTA</sequence>
<proteinExistence type="predicted"/>
<dbReference type="AlphaFoldDB" id="A0A3S0JRN8"/>
<reference evidence="1 2" key="1">
    <citation type="submission" date="2018-12" db="EMBL/GenBank/DDBJ databases">
        <title>Deinococcus radiophilus ATCC 27603 genome sequencing and assembly.</title>
        <authorList>
            <person name="Maclea K.S."/>
            <person name="Maynard C.R."/>
        </authorList>
    </citation>
    <scope>NUCLEOTIDE SEQUENCE [LARGE SCALE GENOMIC DNA]</scope>
    <source>
        <strain evidence="1 2">ATCC 27603</strain>
    </source>
</reference>